<organism evidence="2 3">
    <name type="scientific">Cyphomyrmex costatus</name>
    <dbReference type="NCBI Taxonomy" id="456900"/>
    <lineage>
        <taxon>Eukaryota</taxon>
        <taxon>Metazoa</taxon>
        <taxon>Ecdysozoa</taxon>
        <taxon>Arthropoda</taxon>
        <taxon>Hexapoda</taxon>
        <taxon>Insecta</taxon>
        <taxon>Pterygota</taxon>
        <taxon>Neoptera</taxon>
        <taxon>Endopterygota</taxon>
        <taxon>Hymenoptera</taxon>
        <taxon>Apocrita</taxon>
        <taxon>Aculeata</taxon>
        <taxon>Formicoidea</taxon>
        <taxon>Formicidae</taxon>
        <taxon>Myrmicinae</taxon>
        <taxon>Cyphomyrmex</taxon>
    </lineage>
</organism>
<proteinExistence type="predicted"/>
<dbReference type="Pfam" id="PF26215">
    <property type="entry name" value="HTH_animal"/>
    <property type="match status" value="1"/>
</dbReference>
<dbReference type="PANTHER" id="PTHR21301">
    <property type="entry name" value="REVERSE TRANSCRIPTASE"/>
    <property type="match status" value="1"/>
</dbReference>
<dbReference type="InterPro" id="IPR058912">
    <property type="entry name" value="HTH_animal"/>
</dbReference>
<accession>A0A151ICC3</accession>
<dbReference type="InterPro" id="IPR000305">
    <property type="entry name" value="GIY-YIG_endonuc"/>
</dbReference>
<dbReference type="PROSITE" id="PS50164">
    <property type="entry name" value="GIY_YIG"/>
    <property type="match status" value="1"/>
</dbReference>
<dbReference type="InterPro" id="IPR035901">
    <property type="entry name" value="GIY-YIG_endonuc_sf"/>
</dbReference>
<dbReference type="AlphaFoldDB" id="A0A151ICC3"/>
<evidence type="ECO:0000259" key="1">
    <source>
        <dbReference type="PROSITE" id="PS50164"/>
    </source>
</evidence>
<dbReference type="CDD" id="cd10442">
    <property type="entry name" value="GIY-YIG_PLEs"/>
    <property type="match status" value="1"/>
</dbReference>
<gene>
    <name evidence="2" type="ORF">ALC62_11566</name>
</gene>
<dbReference type="SUPFAM" id="SSF82771">
    <property type="entry name" value="GIY-YIG endonuclease"/>
    <property type="match status" value="1"/>
</dbReference>
<feature type="domain" description="GIY-YIG" evidence="1">
    <location>
        <begin position="154"/>
        <end position="236"/>
    </location>
</feature>
<protein>
    <recommendedName>
        <fullName evidence="1">GIY-YIG domain-containing protein</fullName>
    </recommendedName>
</protein>
<keyword evidence="3" id="KW-1185">Reference proteome</keyword>
<evidence type="ECO:0000313" key="2">
    <source>
        <dbReference type="EMBL" id="KYM97737.1"/>
    </source>
</evidence>
<dbReference type="Gene3D" id="3.40.1440.10">
    <property type="entry name" value="GIY-YIG endonuclease"/>
    <property type="match status" value="1"/>
</dbReference>
<dbReference type="PANTHER" id="PTHR21301:SF10">
    <property type="entry name" value="REVERSE TRANSCRIPTASE DOMAIN-CONTAINING PROTEIN"/>
    <property type="match status" value="1"/>
</dbReference>
<dbReference type="STRING" id="456900.A0A151ICC3"/>
<dbReference type="Proteomes" id="UP000078542">
    <property type="component" value="Unassembled WGS sequence"/>
</dbReference>
<sequence length="265" mass="31592">MMIKDNFLQFHWYQKPTYSGRILNFWSQHPISQKIGVIYELVDKAFLLSHPVFHKKNLKFIIDTLLLNDFPLDFIFANIKKRIYTIMNKPTQQNSNVNNIVRGNIWFTIPYIRGFSDRFKSIVNGINRRISFFSINKLNDFIKVQKDPLPNETKKNVVYRIKCNDCDVTHVGQTRRKLKTRVNEHRSHIHWNTSSRSVITDHRLEHNHEFDWNNVDILDCENFYHKRLISEMICIKTQRNSLNLKTDTEGLDQSYADILDKQCCT</sequence>
<reference evidence="2 3" key="1">
    <citation type="submission" date="2016-03" db="EMBL/GenBank/DDBJ databases">
        <title>Cyphomyrmex costatus WGS genome.</title>
        <authorList>
            <person name="Nygaard S."/>
            <person name="Hu H."/>
            <person name="Boomsma J."/>
            <person name="Zhang G."/>
        </authorList>
    </citation>
    <scope>NUCLEOTIDE SEQUENCE [LARGE SCALE GENOMIC DNA]</scope>
    <source>
        <strain evidence="2">MS0001</strain>
        <tissue evidence="2">Whole body</tissue>
    </source>
</reference>
<evidence type="ECO:0000313" key="3">
    <source>
        <dbReference type="Proteomes" id="UP000078542"/>
    </source>
</evidence>
<dbReference type="EMBL" id="KQ978058">
    <property type="protein sequence ID" value="KYM97737.1"/>
    <property type="molecule type" value="Genomic_DNA"/>
</dbReference>
<name>A0A151ICC3_9HYME</name>